<evidence type="ECO:0000256" key="10">
    <source>
        <dbReference type="ARBA" id="ARBA00048988"/>
    </source>
</evidence>
<dbReference type="InterPro" id="IPR004179">
    <property type="entry name" value="Sec63-dom"/>
</dbReference>
<keyword evidence="4" id="KW-0347">Helicase</keyword>
<dbReference type="SUPFAM" id="SSF52540">
    <property type="entry name" value="P-loop containing nucleoside triphosphate hydrolases"/>
    <property type="match status" value="1"/>
</dbReference>
<keyword evidence="2" id="KW-0547">Nucleotide-binding</keyword>
<dbReference type="Proteomes" id="UP000014500">
    <property type="component" value="Unassembled WGS sequence"/>
</dbReference>
<dbReference type="GO" id="GO:0003676">
    <property type="term" value="F:nucleic acid binding"/>
    <property type="evidence" value="ECO:0007669"/>
    <property type="project" value="InterPro"/>
</dbReference>
<keyword evidence="5" id="KW-0067">ATP-binding</keyword>
<dbReference type="AlphaFoldDB" id="T1IQ78"/>
<evidence type="ECO:0000256" key="5">
    <source>
        <dbReference type="ARBA" id="ARBA00022840"/>
    </source>
</evidence>
<feature type="region of interest" description="Disordered" evidence="11">
    <location>
        <begin position="1077"/>
        <end position="1096"/>
    </location>
</feature>
<dbReference type="FunFam" id="1.10.10.10:FF:000012">
    <property type="entry name" value="U5 small nuclear ribonucleoprotein helicase"/>
    <property type="match status" value="1"/>
</dbReference>
<dbReference type="Gene3D" id="1.10.10.10">
    <property type="entry name" value="Winged helix-like DNA-binding domain superfamily/Winged helix DNA-binding domain"/>
    <property type="match status" value="1"/>
</dbReference>
<keyword evidence="7" id="KW-0469">Meiosis</keyword>
<evidence type="ECO:0000256" key="3">
    <source>
        <dbReference type="ARBA" id="ARBA00022801"/>
    </source>
</evidence>
<dbReference type="InterPro" id="IPR001650">
    <property type="entry name" value="Helicase_C-like"/>
</dbReference>
<dbReference type="InterPro" id="IPR036388">
    <property type="entry name" value="WH-like_DNA-bd_sf"/>
</dbReference>
<keyword evidence="15" id="KW-1185">Reference proteome</keyword>
<evidence type="ECO:0000313" key="14">
    <source>
        <dbReference type="EnsemblMetazoa" id="SMAR003188-PA"/>
    </source>
</evidence>
<protein>
    <recommendedName>
        <fullName evidence="9">DNA 3'-5' helicase</fullName>
        <ecNumber evidence="9">5.6.2.4</ecNumber>
    </recommendedName>
</protein>
<comment type="similarity">
    <text evidence="1">Belongs to the helicase family. SKI2 subfamily.</text>
</comment>
<dbReference type="CDD" id="cd18795">
    <property type="entry name" value="SF2_C_Ski2"/>
    <property type="match status" value="1"/>
</dbReference>
<sequence length="1096" mass="123772">MDIDDDRVIIDDFSQESNPYIQFSGQQAHLADIFFNTSAAPVRRVKSKNDENSFNTDFLIPKYRLQPPLSARNISNAPNFVSGSQIPSDTQTFSLNGLKPVSAIPEKFRCIFSQFPFFNLIQSKVFDDVLFTDKSIVVSAPTGSGKTVIFELAIIRLLMKNEQVKTVYMGPVKALCSEKCREWKEKFAYLGLTCCELTSDTEGNEYTIIKNSDIILTTPEKWDKLTRCWSTNEGLFQLVKLFLIDEVHLLNCETRGPTLEAVVSRMKMLQTTGSKKMADKMRFMAVSATIPNADDIGKWLSYDDVLAISVKVGDEMRPVKLKKVVLSYPCSENWTQFRFDMSLNYKISNVIQKHSEGKPTLVFCSTRNGVIETARVIGKENEASMRVEHKQKWFITSNTIKDAKLKEFIKCGVGFHHAGLDLSDRQQMEALFGNGELPILVATSTLAMGVNLPAHLVVIKSTFKYQGGTMCEYTESEILQMIGRAGRPQFDVSATAVIMTKYNLKLKYENLIGGTQLIESYLHKHLIEHLNAEIVLRTISNVGVLLIWIRSTFLYVRVLKHPKLYGIQGGLAKDALESKLLDICVRDINTLVQNEIILMGEDGFDLNPTQSGRLMARYCLAFETMKLFIKSTSDASINDLVNLVASCSEFSDITLRTSEKKILNTLNKDKQQASIRFPMEGKIKTREMKINCLIQASLGNICVQDSGLNQDVLKIMRLSQRISKCLADFVFASRNDYKLVLNAVLLSKCLRAQLWENSYSVAKQLDKIGVVLATHLVRAGLTSFKKIANTNPRELEMILNRHPPFGNQILKSVGNLPNYQIEIEEAKPKLNSTQITITLKLTNIQYIAENSTFSPINCFLLIGNAENQIVFKQKITNNALMQSGQWTRKIDVEKCKKGNLLHIHVINEQLVGVDINMTFHPTNNELDDHLLAQFDFSTITPTKSSKNQINQTNPILVDLTESPDQTRRQCNHLCANKSTCLHLCCKEGVKIKTKRKFGSDESSAKQTRLDLVEEFQKNSTNFANNQNKRLSEKFIPSIGIDEPKIQNQYDEPVFSLKFDYSNAFSSDENTPPEIQVHQEQNVEMSGNQTTSTINEE</sequence>
<dbReference type="Gene3D" id="1.10.3380.10">
    <property type="entry name" value="Sec63 N-terminal domain-like domain"/>
    <property type="match status" value="1"/>
</dbReference>
<evidence type="ECO:0000256" key="1">
    <source>
        <dbReference type="ARBA" id="ARBA00010140"/>
    </source>
</evidence>
<keyword evidence="3" id="KW-0378">Hydrolase</keyword>
<evidence type="ECO:0000313" key="15">
    <source>
        <dbReference type="Proteomes" id="UP000014500"/>
    </source>
</evidence>
<dbReference type="GO" id="GO:0007131">
    <property type="term" value="P:reciprocal meiotic recombination"/>
    <property type="evidence" value="ECO:0007669"/>
    <property type="project" value="UniProtKB-ARBA"/>
</dbReference>
<dbReference type="GO" id="GO:0005524">
    <property type="term" value="F:ATP binding"/>
    <property type="evidence" value="ECO:0007669"/>
    <property type="project" value="UniProtKB-KW"/>
</dbReference>
<dbReference type="Pfam" id="PF00271">
    <property type="entry name" value="Helicase_C"/>
    <property type="match status" value="1"/>
</dbReference>
<feature type="domain" description="Helicase ATP-binding" evidence="12">
    <location>
        <begin position="127"/>
        <end position="308"/>
    </location>
</feature>
<keyword evidence="6" id="KW-0413">Isomerase</keyword>
<organism evidence="14 15">
    <name type="scientific">Strigamia maritima</name>
    <name type="common">European centipede</name>
    <name type="synonym">Geophilus maritimus</name>
    <dbReference type="NCBI Taxonomy" id="126957"/>
    <lineage>
        <taxon>Eukaryota</taxon>
        <taxon>Metazoa</taxon>
        <taxon>Ecdysozoa</taxon>
        <taxon>Arthropoda</taxon>
        <taxon>Myriapoda</taxon>
        <taxon>Chilopoda</taxon>
        <taxon>Pleurostigmophora</taxon>
        <taxon>Geophilomorpha</taxon>
        <taxon>Linotaeniidae</taxon>
        <taxon>Strigamia</taxon>
    </lineage>
</organism>
<comment type="catalytic activity">
    <reaction evidence="8">
        <text>Couples ATP hydrolysis with the unwinding of duplex DNA by translocating in the 3'-5' direction.</text>
        <dbReference type="EC" id="5.6.2.4"/>
    </reaction>
</comment>
<dbReference type="InterPro" id="IPR027417">
    <property type="entry name" value="P-loop_NTPase"/>
</dbReference>
<evidence type="ECO:0000256" key="7">
    <source>
        <dbReference type="ARBA" id="ARBA00023254"/>
    </source>
</evidence>
<dbReference type="EnsemblMetazoa" id="SMAR003188-RA">
    <property type="protein sequence ID" value="SMAR003188-PA"/>
    <property type="gene ID" value="SMAR003188"/>
</dbReference>
<feature type="domain" description="Helicase C-terminal" evidence="13">
    <location>
        <begin position="346"/>
        <end position="534"/>
    </location>
</feature>
<dbReference type="InterPro" id="IPR011545">
    <property type="entry name" value="DEAD/DEAH_box_helicase_dom"/>
</dbReference>
<evidence type="ECO:0000256" key="9">
    <source>
        <dbReference type="ARBA" id="ARBA00034808"/>
    </source>
</evidence>
<name>T1IQ78_STRMM</name>
<dbReference type="PANTHER" id="PTHR47835:SF3">
    <property type="entry name" value="HELICASE FOR MEIOSIS 1"/>
    <property type="match status" value="1"/>
</dbReference>
<dbReference type="Pfam" id="PF23445">
    <property type="entry name" value="WHD_SNRNP200"/>
    <property type="match status" value="1"/>
</dbReference>
<dbReference type="SUPFAM" id="SSF158702">
    <property type="entry name" value="Sec63 N-terminal domain-like"/>
    <property type="match status" value="1"/>
</dbReference>
<evidence type="ECO:0000256" key="4">
    <source>
        <dbReference type="ARBA" id="ARBA00022806"/>
    </source>
</evidence>
<dbReference type="SMART" id="SM00490">
    <property type="entry name" value="HELICc"/>
    <property type="match status" value="1"/>
</dbReference>
<dbReference type="SMART" id="SM00973">
    <property type="entry name" value="Sec63"/>
    <property type="match status" value="1"/>
</dbReference>
<accession>T1IQ78</accession>
<reference evidence="14" key="2">
    <citation type="submission" date="2015-02" db="UniProtKB">
        <authorList>
            <consortium name="EnsemblMetazoa"/>
        </authorList>
    </citation>
    <scope>IDENTIFICATION</scope>
</reference>
<dbReference type="InterPro" id="IPR057842">
    <property type="entry name" value="WH_MER3"/>
</dbReference>
<dbReference type="InterPro" id="IPR052247">
    <property type="entry name" value="Meiotic_Crossover_Helicase"/>
</dbReference>
<dbReference type="GO" id="GO:0043138">
    <property type="term" value="F:3'-5' DNA helicase activity"/>
    <property type="evidence" value="ECO:0007669"/>
    <property type="project" value="UniProtKB-EC"/>
</dbReference>
<evidence type="ECO:0000259" key="12">
    <source>
        <dbReference type="PROSITE" id="PS51192"/>
    </source>
</evidence>
<dbReference type="eggNOG" id="KOG0952">
    <property type="taxonomic scope" value="Eukaryota"/>
</dbReference>
<dbReference type="PROSITE" id="PS51192">
    <property type="entry name" value="HELICASE_ATP_BIND_1"/>
    <property type="match status" value="1"/>
</dbReference>
<dbReference type="OMA" id="HCKNKHT"/>
<evidence type="ECO:0000256" key="11">
    <source>
        <dbReference type="SAM" id="MobiDB-lite"/>
    </source>
</evidence>
<dbReference type="Gene3D" id="3.40.50.300">
    <property type="entry name" value="P-loop containing nucleotide triphosphate hydrolases"/>
    <property type="match status" value="2"/>
</dbReference>
<dbReference type="Pfam" id="PF00270">
    <property type="entry name" value="DEAD"/>
    <property type="match status" value="1"/>
</dbReference>
<reference evidence="15" key="1">
    <citation type="submission" date="2011-05" db="EMBL/GenBank/DDBJ databases">
        <authorList>
            <person name="Richards S.R."/>
            <person name="Qu J."/>
            <person name="Jiang H."/>
            <person name="Jhangiani S.N."/>
            <person name="Agravi P."/>
            <person name="Goodspeed R."/>
            <person name="Gross S."/>
            <person name="Mandapat C."/>
            <person name="Jackson L."/>
            <person name="Mathew T."/>
            <person name="Pu L."/>
            <person name="Thornton R."/>
            <person name="Saada N."/>
            <person name="Wilczek-Boney K.B."/>
            <person name="Lee S."/>
            <person name="Kovar C."/>
            <person name="Wu Y."/>
            <person name="Scherer S.E."/>
            <person name="Worley K.C."/>
            <person name="Muzny D.M."/>
            <person name="Gibbs R."/>
        </authorList>
    </citation>
    <scope>NUCLEOTIDE SEQUENCE</scope>
    <source>
        <strain evidence="15">Brora</strain>
    </source>
</reference>
<dbReference type="InterPro" id="IPR014001">
    <property type="entry name" value="Helicase_ATP-bd"/>
</dbReference>
<evidence type="ECO:0000256" key="8">
    <source>
        <dbReference type="ARBA" id="ARBA00034617"/>
    </source>
</evidence>
<dbReference type="PROSITE" id="PS51194">
    <property type="entry name" value="HELICASE_CTER"/>
    <property type="match status" value="1"/>
</dbReference>
<dbReference type="GO" id="GO:0016787">
    <property type="term" value="F:hydrolase activity"/>
    <property type="evidence" value="ECO:0007669"/>
    <property type="project" value="UniProtKB-KW"/>
</dbReference>
<dbReference type="EC" id="5.6.2.4" evidence="9"/>
<dbReference type="SMART" id="SM00487">
    <property type="entry name" value="DEXDc"/>
    <property type="match status" value="1"/>
</dbReference>
<evidence type="ECO:0000256" key="2">
    <source>
        <dbReference type="ARBA" id="ARBA00022741"/>
    </source>
</evidence>
<evidence type="ECO:0000259" key="13">
    <source>
        <dbReference type="PROSITE" id="PS51194"/>
    </source>
</evidence>
<dbReference type="FunFam" id="3.40.50.300:FF:001076">
    <property type="entry name" value="ATP-dependent DNA helicase MER3"/>
    <property type="match status" value="1"/>
</dbReference>
<dbReference type="PANTHER" id="PTHR47835">
    <property type="entry name" value="HFM1, ATP DEPENDENT DNA HELICASE HOMOLOG"/>
    <property type="match status" value="1"/>
</dbReference>
<comment type="catalytic activity">
    <reaction evidence="10">
        <text>ATP + H2O = ADP + phosphate + H(+)</text>
        <dbReference type="Rhea" id="RHEA:13065"/>
        <dbReference type="ChEBI" id="CHEBI:15377"/>
        <dbReference type="ChEBI" id="CHEBI:15378"/>
        <dbReference type="ChEBI" id="CHEBI:30616"/>
        <dbReference type="ChEBI" id="CHEBI:43474"/>
        <dbReference type="ChEBI" id="CHEBI:456216"/>
        <dbReference type="EC" id="5.6.2.4"/>
    </reaction>
</comment>
<dbReference type="STRING" id="126957.T1IQ78"/>
<dbReference type="FunFam" id="1.10.3380.10:FF:000006">
    <property type="entry name" value="probable ATP-dependent DNA helicase HFM1 isoform X1"/>
    <property type="match status" value="1"/>
</dbReference>
<proteinExistence type="inferred from homology"/>
<dbReference type="Pfam" id="PF02889">
    <property type="entry name" value="Sec63"/>
    <property type="match status" value="1"/>
</dbReference>
<dbReference type="PhylomeDB" id="T1IQ78"/>
<dbReference type="HOGENOM" id="CLU_000335_0_1_1"/>
<dbReference type="EMBL" id="JH431295">
    <property type="status" value="NOT_ANNOTATED_CDS"/>
    <property type="molecule type" value="Genomic_DNA"/>
</dbReference>
<evidence type="ECO:0000256" key="6">
    <source>
        <dbReference type="ARBA" id="ARBA00023235"/>
    </source>
</evidence>